<evidence type="ECO:0000313" key="2">
    <source>
        <dbReference type="EMBL" id="KAK8774923.1"/>
    </source>
</evidence>
<gene>
    <name evidence="2" type="ORF">V5799_010540</name>
</gene>
<evidence type="ECO:0008006" key="4">
    <source>
        <dbReference type="Google" id="ProtNLM"/>
    </source>
</evidence>
<accession>A0AAQ4EKF1</accession>
<dbReference type="PANTHER" id="PTHR33289:SF2">
    <property type="entry name" value="ANCHORAGE SUBUNIT, PUTATIVE-RELATED"/>
    <property type="match status" value="1"/>
</dbReference>
<comment type="caution">
    <text evidence="2">The sequence shown here is derived from an EMBL/GenBank/DDBJ whole genome shotgun (WGS) entry which is preliminary data.</text>
</comment>
<dbReference type="EMBL" id="JARKHS020014813">
    <property type="protein sequence ID" value="KAK8774923.1"/>
    <property type="molecule type" value="Genomic_DNA"/>
</dbReference>
<dbReference type="PANTHER" id="PTHR33289">
    <property type="entry name" value="ANCHORAGE SUBUNIT, PUTATIVE-RELATED"/>
    <property type="match status" value="1"/>
</dbReference>
<evidence type="ECO:0000256" key="1">
    <source>
        <dbReference type="SAM" id="SignalP"/>
    </source>
</evidence>
<name>A0AAQ4EKF1_AMBAM</name>
<organism evidence="2 3">
    <name type="scientific">Amblyomma americanum</name>
    <name type="common">Lone star tick</name>
    <dbReference type="NCBI Taxonomy" id="6943"/>
    <lineage>
        <taxon>Eukaryota</taxon>
        <taxon>Metazoa</taxon>
        <taxon>Ecdysozoa</taxon>
        <taxon>Arthropoda</taxon>
        <taxon>Chelicerata</taxon>
        <taxon>Arachnida</taxon>
        <taxon>Acari</taxon>
        <taxon>Parasitiformes</taxon>
        <taxon>Ixodida</taxon>
        <taxon>Ixodoidea</taxon>
        <taxon>Ixodidae</taxon>
        <taxon>Amblyomminae</taxon>
        <taxon>Amblyomma</taxon>
    </lineage>
</organism>
<proteinExistence type="predicted"/>
<feature type="signal peptide" evidence="1">
    <location>
        <begin position="1"/>
        <end position="16"/>
    </location>
</feature>
<keyword evidence="1" id="KW-0732">Signal</keyword>
<reference evidence="2 3" key="1">
    <citation type="journal article" date="2023" name="Arcadia Sci">
        <title>De novo assembly of a long-read Amblyomma americanum tick genome.</title>
        <authorList>
            <person name="Chou S."/>
            <person name="Poskanzer K.E."/>
            <person name="Rollins M."/>
            <person name="Thuy-Boun P.S."/>
        </authorList>
    </citation>
    <scope>NUCLEOTIDE SEQUENCE [LARGE SCALE GENOMIC DNA]</scope>
    <source>
        <strain evidence="2">F_SG_1</strain>
        <tissue evidence="2">Salivary glands</tissue>
    </source>
</reference>
<dbReference type="Proteomes" id="UP001321473">
    <property type="component" value="Unassembled WGS sequence"/>
</dbReference>
<keyword evidence="3" id="KW-1185">Reference proteome</keyword>
<evidence type="ECO:0000313" key="3">
    <source>
        <dbReference type="Proteomes" id="UP001321473"/>
    </source>
</evidence>
<feature type="chain" id="PRO_5043001761" description="Cuticle protein" evidence="1">
    <location>
        <begin position="17"/>
        <end position="190"/>
    </location>
</feature>
<dbReference type="AlphaFoldDB" id="A0AAQ4EKF1"/>
<sequence length="190" mass="18565">MIRACIVLALATSAFAGFVGTTGYGLGLAAAPAVATYAAAPALTAVHAAPVATYAAAPALAAVHAAPAVATVAHAAPVATYAAAPALAAVHAAPAVSTTTLHHAPAVATVAHAAPALASYHAAPVYGYGVGTLGYGVGHYGYGHGLLGYGLNYGYGLGSPYHYGALLRKKCTKNGLILTEPASESMKPCS</sequence>
<protein>
    <recommendedName>
        <fullName evidence="4">Cuticle protein</fullName>
    </recommendedName>
</protein>